<evidence type="ECO:0000313" key="1">
    <source>
        <dbReference type="EMBL" id="GBM04284.1"/>
    </source>
</evidence>
<dbReference type="Proteomes" id="UP000499080">
    <property type="component" value="Unassembled WGS sequence"/>
</dbReference>
<evidence type="ECO:0000313" key="2">
    <source>
        <dbReference type="Proteomes" id="UP000499080"/>
    </source>
</evidence>
<dbReference type="AlphaFoldDB" id="A0A4Y2CK21"/>
<protein>
    <submittedName>
        <fullName evidence="1">Uncharacterized protein</fullName>
    </submittedName>
</protein>
<reference evidence="1 2" key="1">
    <citation type="journal article" date="2019" name="Sci. Rep.">
        <title>Orb-weaving spider Araneus ventricosus genome elucidates the spidroin gene catalogue.</title>
        <authorList>
            <person name="Kono N."/>
            <person name="Nakamura H."/>
            <person name="Ohtoshi R."/>
            <person name="Moran D.A.P."/>
            <person name="Shinohara A."/>
            <person name="Yoshida Y."/>
            <person name="Fujiwara M."/>
            <person name="Mori M."/>
            <person name="Tomita M."/>
            <person name="Arakawa K."/>
        </authorList>
    </citation>
    <scope>NUCLEOTIDE SEQUENCE [LARGE SCALE GENOMIC DNA]</scope>
</reference>
<keyword evidence="2" id="KW-1185">Reference proteome</keyword>
<sequence>MSRGISACNQEAFLLKSIHPLSFFSSRSFSGSDNLTSSTTFLNVGAKTVEIKSLSDSAQDLRDSKMSSTCAVLSLLQNFLNSALREY</sequence>
<accession>A0A4Y2CK21</accession>
<organism evidence="1 2">
    <name type="scientific">Araneus ventricosus</name>
    <name type="common">Orbweaver spider</name>
    <name type="synonym">Epeira ventricosa</name>
    <dbReference type="NCBI Taxonomy" id="182803"/>
    <lineage>
        <taxon>Eukaryota</taxon>
        <taxon>Metazoa</taxon>
        <taxon>Ecdysozoa</taxon>
        <taxon>Arthropoda</taxon>
        <taxon>Chelicerata</taxon>
        <taxon>Arachnida</taxon>
        <taxon>Araneae</taxon>
        <taxon>Araneomorphae</taxon>
        <taxon>Entelegynae</taxon>
        <taxon>Araneoidea</taxon>
        <taxon>Araneidae</taxon>
        <taxon>Araneus</taxon>
    </lineage>
</organism>
<proteinExistence type="predicted"/>
<dbReference type="EMBL" id="BGPR01163407">
    <property type="protein sequence ID" value="GBM04284.1"/>
    <property type="molecule type" value="Genomic_DNA"/>
</dbReference>
<comment type="caution">
    <text evidence="1">The sequence shown here is derived from an EMBL/GenBank/DDBJ whole genome shotgun (WGS) entry which is preliminary data.</text>
</comment>
<gene>
    <name evidence="1" type="ORF">AVEN_125618_1</name>
</gene>
<name>A0A4Y2CK21_ARAVE</name>